<keyword evidence="1" id="KW-0210">Decarboxylase</keyword>
<dbReference type="STRING" id="903983.BCR23_05520"/>
<dbReference type="OrthoDB" id="9785953at2"/>
<dbReference type="RefSeq" id="WP_069634802.1">
    <property type="nucleotide sequence ID" value="NZ_JXKZ01000015.1"/>
</dbReference>
<dbReference type="Proteomes" id="UP000094764">
    <property type="component" value="Unassembled WGS sequence"/>
</dbReference>
<evidence type="ECO:0000313" key="7">
    <source>
        <dbReference type="Proteomes" id="UP000094764"/>
    </source>
</evidence>
<protein>
    <recommendedName>
        <fullName evidence="5">Thiamine pyrophosphate enzyme TPP-binding domain-containing protein</fullName>
    </recommendedName>
</protein>
<feature type="domain" description="Thiamine pyrophosphate enzyme TPP-binding" evidence="5">
    <location>
        <begin position="40"/>
        <end position="118"/>
    </location>
</feature>
<accession>A0A1E5GUK4</accession>
<proteinExistence type="predicted"/>
<name>A0A1E5GUK4_9ENTE</name>
<dbReference type="InterPro" id="IPR051818">
    <property type="entry name" value="TPP_dependent_decarboxylase"/>
</dbReference>
<organism evidence="6 7">
    <name type="scientific">Enterococcus quebecensis</name>
    <dbReference type="NCBI Taxonomy" id="903983"/>
    <lineage>
        <taxon>Bacteria</taxon>
        <taxon>Bacillati</taxon>
        <taxon>Bacillota</taxon>
        <taxon>Bacilli</taxon>
        <taxon>Lactobacillales</taxon>
        <taxon>Enterococcaceae</taxon>
        <taxon>Enterococcus</taxon>
    </lineage>
</organism>
<dbReference type="GO" id="GO:0030976">
    <property type="term" value="F:thiamine pyrophosphate binding"/>
    <property type="evidence" value="ECO:0007669"/>
    <property type="project" value="InterPro"/>
</dbReference>
<keyword evidence="4" id="KW-0812">Transmembrane</keyword>
<dbReference type="SUPFAM" id="SSF52518">
    <property type="entry name" value="Thiamin diphosphate-binding fold (THDP-binding)"/>
    <property type="match status" value="1"/>
</dbReference>
<dbReference type="EMBL" id="MIKB01000013">
    <property type="protein sequence ID" value="OEG16348.1"/>
    <property type="molecule type" value="Genomic_DNA"/>
</dbReference>
<keyword evidence="4" id="KW-0472">Membrane</keyword>
<dbReference type="Gene3D" id="3.40.50.970">
    <property type="match status" value="1"/>
</dbReference>
<evidence type="ECO:0000256" key="1">
    <source>
        <dbReference type="ARBA" id="ARBA00022793"/>
    </source>
</evidence>
<keyword evidence="4" id="KW-1133">Transmembrane helix</keyword>
<keyword evidence="3" id="KW-0456">Lyase</keyword>
<evidence type="ECO:0000256" key="2">
    <source>
        <dbReference type="ARBA" id="ARBA00023052"/>
    </source>
</evidence>
<dbReference type="GO" id="GO:0016831">
    <property type="term" value="F:carboxy-lyase activity"/>
    <property type="evidence" value="ECO:0007669"/>
    <property type="project" value="UniProtKB-KW"/>
</dbReference>
<evidence type="ECO:0000259" key="5">
    <source>
        <dbReference type="Pfam" id="PF02775"/>
    </source>
</evidence>
<dbReference type="PANTHER" id="PTHR42818:SF1">
    <property type="entry name" value="SULFOPYRUVATE DECARBOXYLASE"/>
    <property type="match status" value="1"/>
</dbReference>
<feature type="transmembrane region" description="Helical" evidence="4">
    <location>
        <begin position="40"/>
        <end position="60"/>
    </location>
</feature>
<keyword evidence="7" id="KW-1185">Reference proteome</keyword>
<dbReference type="InterPro" id="IPR000399">
    <property type="entry name" value="TPP-bd_CS"/>
</dbReference>
<dbReference type="GO" id="GO:0000287">
    <property type="term" value="F:magnesium ion binding"/>
    <property type="evidence" value="ECO:0007669"/>
    <property type="project" value="InterPro"/>
</dbReference>
<comment type="caution">
    <text evidence="6">The sequence shown here is derived from an EMBL/GenBank/DDBJ whole genome shotgun (WGS) entry which is preliminary data.</text>
</comment>
<evidence type="ECO:0000313" key="6">
    <source>
        <dbReference type="EMBL" id="OEG16348.1"/>
    </source>
</evidence>
<evidence type="ECO:0000256" key="3">
    <source>
        <dbReference type="ARBA" id="ARBA00023239"/>
    </source>
</evidence>
<dbReference type="PANTHER" id="PTHR42818">
    <property type="entry name" value="SULFOPYRUVATE DECARBOXYLASE SUBUNIT ALPHA"/>
    <property type="match status" value="1"/>
</dbReference>
<dbReference type="InterPro" id="IPR011766">
    <property type="entry name" value="TPP_enzyme_TPP-bd"/>
</dbReference>
<sequence length="179" mass="19885">MEKETILAKLLTKYPDALIVSSNGYVTRDLYNFKDRIENFYLVGSMGMAAPIALGLALSLPEKMIIILDGDGSFLMNYGITTMIGFFEPKNLLHVVLDNGVHESTGGQKTIGLMNQVEATKSLGYRSGFIVEHSIAQWPEQLLLPAFIHCKIKQRTEGVGNRVVHTPQEIVARFSKTIK</sequence>
<dbReference type="InterPro" id="IPR029061">
    <property type="entry name" value="THDP-binding"/>
</dbReference>
<dbReference type="Pfam" id="PF02775">
    <property type="entry name" value="TPP_enzyme_C"/>
    <property type="match status" value="1"/>
</dbReference>
<reference evidence="7" key="1">
    <citation type="submission" date="2016-09" db="EMBL/GenBank/DDBJ databases">
        <authorList>
            <person name="Gulvik C.A."/>
        </authorList>
    </citation>
    <scope>NUCLEOTIDE SEQUENCE [LARGE SCALE GENOMIC DNA]</scope>
    <source>
        <strain evidence="7">LMG 26306</strain>
    </source>
</reference>
<evidence type="ECO:0000256" key="4">
    <source>
        <dbReference type="SAM" id="Phobius"/>
    </source>
</evidence>
<keyword evidence="2" id="KW-0786">Thiamine pyrophosphate</keyword>
<dbReference type="PROSITE" id="PS00187">
    <property type="entry name" value="TPP_ENZYMES"/>
    <property type="match status" value="1"/>
</dbReference>
<gene>
    <name evidence="6" type="ORF">BCR23_05520</name>
</gene>
<dbReference type="AlphaFoldDB" id="A0A1E5GUK4"/>